<dbReference type="Gene3D" id="3.40.630.10">
    <property type="entry name" value="Zn peptidases"/>
    <property type="match status" value="1"/>
</dbReference>
<accession>A0ABQ2UAW1</accession>
<organism evidence="3 4">
    <name type="scientific">Lentzea flava</name>
    <dbReference type="NCBI Taxonomy" id="103732"/>
    <lineage>
        <taxon>Bacteria</taxon>
        <taxon>Bacillati</taxon>
        <taxon>Actinomycetota</taxon>
        <taxon>Actinomycetes</taxon>
        <taxon>Pseudonocardiales</taxon>
        <taxon>Pseudonocardiaceae</taxon>
        <taxon>Lentzea</taxon>
    </lineage>
</organism>
<feature type="signal peptide" evidence="2">
    <location>
        <begin position="1"/>
        <end position="26"/>
    </location>
</feature>
<protein>
    <recommendedName>
        <fullName evidence="5">PA domain-containing protein</fullName>
    </recommendedName>
</protein>
<keyword evidence="2" id="KW-0732">Signal</keyword>
<sequence length="493" mass="51984">MLPARWLGFIGVVTVFCVQLASPASASPACPTSVDDRAFASAAELRELNATVAGFGVRATGSPAHARLISWLERRVSRLPGMSVRSERFDILRWQPGPGLLLSGGVVPVAAAIPYSAPGLRSGDLVRLPATEPITAANARGKVVLRDFPAVDRGYLAEPALHQDMIDAGTAGAAGVVVAFPFPHEQVRGYWDPHTGTHYRVPGVFVGSDAALELRPGTRTTISVLAGRAPAVTRSVIATLPGRSPERIVIDTNTDGVGWVQENGTVALLALAEHFAGLPLRCRPRTIEFVFATGHLHRPAEGSEFRARALDADYDGGAVAFAFVLEHLGTREFLPSAGSLRPTGAAELSGWFAGSPVLARTASAALTGRAVDRTFVLPGSDVPVPDRAPPQCSFGGIGTHFHSHLVPTMAMISGPWTLWAPSFGAEAVDHERMRRQTLAAGDAVLALGPVPREQIAGPYLDLRRARAAGAATCSHDLPPECAPTPARNRSDGR</sequence>
<reference evidence="4" key="1">
    <citation type="journal article" date="2019" name="Int. J. Syst. Evol. Microbiol.">
        <title>The Global Catalogue of Microorganisms (GCM) 10K type strain sequencing project: providing services to taxonomists for standard genome sequencing and annotation.</title>
        <authorList>
            <consortium name="The Broad Institute Genomics Platform"/>
            <consortium name="The Broad Institute Genome Sequencing Center for Infectious Disease"/>
            <person name="Wu L."/>
            <person name="Ma J."/>
        </authorList>
    </citation>
    <scope>NUCLEOTIDE SEQUENCE [LARGE SCALE GENOMIC DNA]</scope>
    <source>
        <strain evidence="4">JCM 3296</strain>
    </source>
</reference>
<evidence type="ECO:0008006" key="5">
    <source>
        <dbReference type="Google" id="ProtNLM"/>
    </source>
</evidence>
<dbReference type="RefSeq" id="WP_189252005.1">
    <property type="nucleotide sequence ID" value="NZ_BMRE01000001.1"/>
</dbReference>
<evidence type="ECO:0000256" key="2">
    <source>
        <dbReference type="SAM" id="SignalP"/>
    </source>
</evidence>
<dbReference type="EMBL" id="BMRE01000001">
    <property type="protein sequence ID" value="GGU17587.1"/>
    <property type="molecule type" value="Genomic_DNA"/>
</dbReference>
<dbReference type="Proteomes" id="UP000649573">
    <property type="component" value="Unassembled WGS sequence"/>
</dbReference>
<feature type="chain" id="PRO_5045435589" description="PA domain-containing protein" evidence="2">
    <location>
        <begin position="27"/>
        <end position="493"/>
    </location>
</feature>
<gene>
    <name evidence="3" type="ORF">GCM10010178_06930</name>
</gene>
<dbReference type="SUPFAM" id="SSF53187">
    <property type="entry name" value="Zn-dependent exopeptidases"/>
    <property type="match status" value="1"/>
</dbReference>
<proteinExistence type="predicted"/>
<evidence type="ECO:0000313" key="3">
    <source>
        <dbReference type="EMBL" id="GGU17587.1"/>
    </source>
</evidence>
<keyword evidence="4" id="KW-1185">Reference proteome</keyword>
<comment type="caution">
    <text evidence="3">The sequence shown here is derived from an EMBL/GenBank/DDBJ whole genome shotgun (WGS) entry which is preliminary data.</text>
</comment>
<feature type="region of interest" description="Disordered" evidence="1">
    <location>
        <begin position="472"/>
        <end position="493"/>
    </location>
</feature>
<evidence type="ECO:0000313" key="4">
    <source>
        <dbReference type="Proteomes" id="UP000649573"/>
    </source>
</evidence>
<name>A0ABQ2UAW1_9PSEU</name>
<evidence type="ECO:0000256" key="1">
    <source>
        <dbReference type="SAM" id="MobiDB-lite"/>
    </source>
</evidence>
<dbReference type="Gene3D" id="3.50.30.30">
    <property type="match status" value="1"/>
</dbReference>